<dbReference type="RefSeq" id="WP_150089558.1">
    <property type="nucleotide sequence ID" value="NZ_JBFUOH010000061.1"/>
</dbReference>
<evidence type="ECO:0000313" key="2">
    <source>
        <dbReference type="Proteomes" id="UP000322981"/>
    </source>
</evidence>
<evidence type="ECO:0000313" key="1">
    <source>
        <dbReference type="EMBL" id="KAA6187881.1"/>
    </source>
</evidence>
<gene>
    <name evidence="1" type="ORF">F2Q65_01195</name>
</gene>
<protein>
    <submittedName>
        <fullName evidence="1">Uncharacterized protein</fullName>
    </submittedName>
</protein>
<comment type="caution">
    <text evidence="1">The sequence shown here is derived from an EMBL/GenBank/DDBJ whole genome shotgun (WGS) entry which is preliminary data.</text>
</comment>
<dbReference type="EMBL" id="VWXX01000001">
    <property type="protein sequence ID" value="KAA6187881.1"/>
    <property type="molecule type" value="Genomic_DNA"/>
</dbReference>
<proteinExistence type="predicted"/>
<sequence>MNTRSQQIVRQVSTNLRRAPSVRWTAAAWAILAFALFSLPTAALAVSAPQSVTPDAGITATVTADPLELVGHWGSGHYLDIVVQGQYAYAAAGTTRPKILIEPS</sequence>
<dbReference type="Proteomes" id="UP000322981">
    <property type="component" value="Unassembled WGS sequence"/>
</dbReference>
<accession>A0A5M8FVM1</accession>
<keyword evidence="2" id="KW-1185">Reference proteome</keyword>
<organism evidence="1 2">
    <name type="scientific">Thiohalocapsa marina</name>
    <dbReference type="NCBI Taxonomy" id="424902"/>
    <lineage>
        <taxon>Bacteria</taxon>
        <taxon>Pseudomonadati</taxon>
        <taxon>Pseudomonadota</taxon>
        <taxon>Gammaproteobacteria</taxon>
        <taxon>Chromatiales</taxon>
        <taxon>Chromatiaceae</taxon>
        <taxon>Thiohalocapsa</taxon>
    </lineage>
</organism>
<reference evidence="1 2" key="1">
    <citation type="submission" date="2019-09" db="EMBL/GenBank/DDBJ databases">
        <title>Whole-genome sequence of the purple sulfur bacterium Thiohalocapsa marina DSM 19078.</title>
        <authorList>
            <person name="Kyndt J.A."/>
            <person name="Meyer T.E."/>
        </authorList>
    </citation>
    <scope>NUCLEOTIDE SEQUENCE [LARGE SCALE GENOMIC DNA]</scope>
    <source>
        <strain evidence="1 2">DSM 19078</strain>
    </source>
</reference>
<dbReference type="AlphaFoldDB" id="A0A5M8FVM1"/>
<name>A0A5M8FVM1_9GAMM</name>